<dbReference type="Pfam" id="PF00291">
    <property type="entry name" value="PALP"/>
    <property type="match status" value="1"/>
</dbReference>
<dbReference type="FunFam" id="3.40.50.1100:FF:000040">
    <property type="entry name" value="L-serine dehydratase, putative"/>
    <property type="match status" value="1"/>
</dbReference>
<evidence type="ECO:0000256" key="2">
    <source>
        <dbReference type="ARBA" id="ARBA00004496"/>
    </source>
</evidence>
<evidence type="ECO:0000256" key="8">
    <source>
        <dbReference type="ARBA" id="ARBA00022898"/>
    </source>
</evidence>
<protein>
    <recommendedName>
        <fullName evidence="5">L-serine ammonia-lyase</fullName>
        <ecNumber evidence="5">4.3.1.17</ecNumber>
    </recommendedName>
</protein>
<dbReference type="GO" id="GO:0006565">
    <property type="term" value="P:L-serine catabolic process"/>
    <property type="evidence" value="ECO:0007669"/>
    <property type="project" value="TreeGrafter"/>
</dbReference>
<gene>
    <name evidence="12" type="primary">CHA1_1</name>
    <name evidence="12" type="ORF">HRR80_000480</name>
</gene>
<dbReference type="InterPro" id="IPR036052">
    <property type="entry name" value="TrpB-like_PALP_sf"/>
</dbReference>
<dbReference type="CDD" id="cd06448">
    <property type="entry name" value="L-Ser-dehyd"/>
    <property type="match status" value="1"/>
</dbReference>
<comment type="similarity">
    <text evidence="4">Belongs to the serine/threonine dehydratase family.</text>
</comment>
<dbReference type="Gene3D" id="3.40.50.1100">
    <property type="match status" value="2"/>
</dbReference>
<comment type="cofactor">
    <cofactor evidence="1">
        <name>pyridoxal 5'-phosphate</name>
        <dbReference type="ChEBI" id="CHEBI:597326"/>
    </cofactor>
</comment>
<dbReference type="AlphaFoldDB" id="A0AAN6F1G3"/>
<evidence type="ECO:0000313" key="12">
    <source>
        <dbReference type="EMBL" id="KAJ8995721.1"/>
    </source>
</evidence>
<evidence type="ECO:0000256" key="4">
    <source>
        <dbReference type="ARBA" id="ARBA00010869"/>
    </source>
</evidence>
<dbReference type="GO" id="GO:0006094">
    <property type="term" value="P:gluconeogenesis"/>
    <property type="evidence" value="ECO:0007669"/>
    <property type="project" value="UniProtKB-KW"/>
</dbReference>
<organism evidence="12 13">
    <name type="scientific">Exophiala dermatitidis</name>
    <name type="common">Black yeast-like fungus</name>
    <name type="synonym">Wangiella dermatitidis</name>
    <dbReference type="NCBI Taxonomy" id="5970"/>
    <lineage>
        <taxon>Eukaryota</taxon>
        <taxon>Fungi</taxon>
        <taxon>Dikarya</taxon>
        <taxon>Ascomycota</taxon>
        <taxon>Pezizomycotina</taxon>
        <taxon>Eurotiomycetes</taxon>
        <taxon>Chaetothyriomycetidae</taxon>
        <taxon>Chaetothyriales</taxon>
        <taxon>Herpotrichiellaceae</taxon>
        <taxon>Exophiala</taxon>
    </lineage>
</organism>
<dbReference type="PANTHER" id="PTHR48078:SF2">
    <property type="entry name" value="CATABOLIC L-SERINE_THREONINE DEHYDRATASE"/>
    <property type="match status" value="1"/>
</dbReference>
<dbReference type="GO" id="GO:0003941">
    <property type="term" value="F:L-serine ammonia-lyase activity"/>
    <property type="evidence" value="ECO:0007669"/>
    <property type="project" value="UniProtKB-EC"/>
</dbReference>
<evidence type="ECO:0000256" key="6">
    <source>
        <dbReference type="ARBA" id="ARBA00022432"/>
    </source>
</evidence>
<dbReference type="GO" id="GO:0005737">
    <property type="term" value="C:cytoplasm"/>
    <property type="evidence" value="ECO:0007669"/>
    <property type="project" value="UniProtKB-SubCell"/>
</dbReference>
<dbReference type="InterPro" id="IPR001926">
    <property type="entry name" value="TrpB-like_PALP"/>
</dbReference>
<keyword evidence="9 12" id="KW-0456">Lyase</keyword>
<proteinExistence type="inferred from homology"/>
<dbReference type="PANTHER" id="PTHR48078">
    <property type="entry name" value="THREONINE DEHYDRATASE, MITOCHONDRIAL-RELATED"/>
    <property type="match status" value="1"/>
</dbReference>
<evidence type="ECO:0000259" key="11">
    <source>
        <dbReference type="Pfam" id="PF00291"/>
    </source>
</evidence>
<evidence type="ECO:0000256" key="1">
    <source>
        <dbReference type="ARBA" id="ARBA00001933"/>
    </source>
</evidence>
<keyword evidence="7" id="KW-0963">Cytoplasm</keyword>
<evidence type="ECO:0000313" key="13">
    <source>
        <dbReference type="Proteomes" id="UP001161757"/>
    </source>
</evidence>
<keyword evidence="8" id="KW-0663">Pyridoxal phosphate</keyword>
<dbReference type="PROSITE" id="PS00165">
    <property type="entry name" value="DEHYDRATASE_SER_THR"/>
    <property type="match status" value="1"/>
</dbReference>
<sequence length="366" mass="39603">MIERNQYFPDDNMPAIQQPWIETPLIESAELSKLAGCRIFLKLENLQPSSSFKSRGIGNLMLQSIRDQAADSSDSRPLHFFSSSGGNAGLACVTAATRLGYKASVVVPTSTDDRTIEKLRAAGAAEVLSHGDSWFYADQYLREVVIPTAEQRGEKGIYIHPFDHPAIWDGAATMVDEIKSQMPDGEIPDVVVCSVGGGGLFSGIVKGIDRAGAKWANHVRVLPVETLGADSLAQSVQKGELVTLPGITSIATSLGAIRVSEHAFKEAQRSTVTPVIVEDAEAASACWRFLDDERFLVEPACGASVAMAYDGRLKHYLGSNFLPDTKVVIIVCGGSKISLDLLNKYRQTYEKHSEELALNYSPKGAE</sequence>
<dbReference type="GO" id="GO:0030170">
    <property type="term" value="F:pyridoxal phosphate binding"/>
    <property type="evidence" value="ECO:0007669"/>
    <property type="project" value="InterPro"/>
</dbReference>
<evidence type="ECO:0000256" key="7">
    <source>
        <dbReference type="ARBA" id="ARBA00022490"/>
    </source>
</evidence>
<evidence type="ECO:0000256" key="10">
    <source>
        <dbReference type="ARBA" id="ARBA00049406"/>
    </source>
</evidence>
<dbReference type="GO" id="GO:0006567">
    <property type="term" value="P:L-threonine catabolic process"/>
    <property type="evidence" value="ECO:0007669"/>
    <property type="project" value="TreeGrafter"/>
</dbReference>
<dbReference type="InterPro" id="IPR050147">
    <property type="entry name" value="Ser/Thr_Dehydratase"/>
</dbReference>
<name>A0AAN6F1G3_EXODE</name>
<reference evidence="12" key="1">
    <citation type="submission" date="2023-01" db="EMBL/GenBank/DDBJ databases">
        <title>Exophiala dermititidis isolated from Cystic Fibrosis Patient.</title>
        <authorList>
            <person name="Kurbessoian T."/>
            <person name="Crocker A."/>
            <person name="Murante D."/>
            <person name="Hogan D.A."/>
            <person name="Stajich J.E."/>
        </authorList>
    </citation>
    <scope>NUCLEOTIDE SEQUENCE</scope>
    <source>
        <strain evidence="12">Ex8</strain>
    </source>
</reference>
<evidence type="ECO:0000256" key="5">
    <source>
        <dbReference type="ARBA" id="ARBA00012093"/>
    </source>
</evidence>
<comment type="subcellular location">
    <subcellularLocation>
        <location evidence="2">Cytoplasm</location>
    </subcellularLocation>
</comment>
<dbReference type="EMBL" id="JAJGCB010000001">
    <property type="protein sequence ID" value="KAJ8995721.1"/>
    <property type="molecule type" value="Genomic_DNA"/>
</dbReference>
<dbReference type="Proteomes" id="UP001161757">
    <property type="component" value="Unassembled WGS sequence"/>
</dbReference>
<dbReference type="GO" id="GO:0009097">
    <property type="term" value="P:isoleucine biosynthetic process"/>
    <property type="evidence" value="ECO:0007669"/>
    <property type="project" value="TreeGrafter"/>
</dbReference>
<keyword evidence="6" id="KW-0312">Gluconeogenesis</keyword>
<evidence type="ECO:0000256" key="9">
    <source>
        <dbReference type="ARBA" id="ARBA00023239"/>
    </source>
</evidence>
<dbReference type="SUPFAM" id="SSF53686">
    <property type="entry name" value="Tryptophan synthase beta subunit-like PLP-dependent enzymes"/>
    <property type="match status" value="1"/>
</dbReference>
<comment type="caution">
    <text evidence="12">The sequence shown here is derived from an EMBL/GenBank/DDBJ whole genome shotgun (WGS) entry which is preliminary data.</text>
</comment>
<dbReference type="EC" id="4.3.1.17" evidence="5"/>
<accession>A0AAN6F1G3</accession>
<evidence type="ECO:0000256" key="3">
    <source>
        <dbReference type="ARBA" id="ARBA00004742"/>
    </source>
</evidence>
<comment type="pathway">
    <text evidence="3">Carbohydrate biosynthesis; gluconeogenesis.</text>
</comment>
<comment type="catalytic activity">
    <reaction evidence="10">
        <text>L-serine = pyruvate + NH4(+)</text>
        <dbReference type="Rhea" id="RHEA:19169"/>
        <dbReference type="ChEBI" id="CHEBI:15361"/>
        <dbReference type="ChEBI" id="CHEBI:28938"/>
        <dbReference type="ChEBI" id="CHEBI:33384"/>
        <dbReference type="EC" id="4.3.1.17"/>
    </reaction>
</comment>
<dbReference type="InterPro" id="IPR000634">
    <property type="entry name" value="Ser/Thr_deHydtase_PyrdxlP-BS"/>
</dbReference>
<feature type="domain" description="Tryptophan synthase beta chain-like PALP" evidence="11">
    <location>
        <begin position="18"/>
        <end position="333"/>
    </location>
</feature>
<dbReference type="GO" id="GO:0004794">
    <property type="term" value="F:threonine deaminase activity"/>
    <property type="evidence" value="ECO:0007669"/>
    <property type="project" value="TreeGrafter"/>
</dbReference>